<sequence>MRQTRSALSYLQTRKIGSEESISKFRIGYSDGSLGKILPSRQSIVGQRARDILKEFGIFGENGQEYFQKKIVIPIF</sequence>
<comment type="caution">
    <text evidence="1">The sequence shown here is derived from an EMBL/GenBank/DDBJ whole genome shotgun (WGS) entry which is preliminary data.</text>
</comment>
<evidence type="ECO:0000313" key="2">
    <source>
        <dbReference type="Proteomes" id="UP000012101"/>
    </source>
</evidence>
<dbReference type="Proteomes" id="UP000012101">
    <property type="component" value="Unassembled WGS sequence"/>
</dbReference>
<gene>
    <name evidence="1" type="ORF">LEP1GSC038_0185</name>
</gene>
<organism evidence="1 2">
    <name type="scientific">Leptospira weilii str. 2006001855</name>
    <dbReference type="NCBI Taxonomy" id="996804"/>
    <lineage>
        <taxon>Bacteria</taxon>
        <taxon>Pseudomonadati</taxon>
        <taxon>Spirochaetota</taxon>
        <taxon>Spirochaetia</taxon>
        <taxon>Leptospirales</taxon>
        <taxon>Leptospiraceae</taxon>
        <taxon>Leptospira</taxon>
    </lineage>
</organism>
<dbReference type="Gene3D" id="3.90.980.10">
    <property type="entry name" value="DNA primase, catalytic core, N-terminal domain"/>
    <property type="match status" value="1"/>
</dbReference>
<evidence type="ECO:0000313" key="1">
    <source>
        <dbReference type="EMBL" id="EMM70916.1"/>
    </source>
</evidence>
<protein>
    <submittedName>
        <fullName evidence="1">DNA primase catalytic core, N-terminal domain protein</fullName>
    </submittedName>
</protein>
<accession>M6FVV8</accession>
<dbReference type="SUPFAM" id="SSF56731">
    <property type="entry name" value="DNA primase core"/>
    <property type="match status" value="1"/>
</dbReference>
<dbReference type="AlphaFoldDB" id="M6FVV8"/>
<reference evidence="1 2" key="1">
    <citation type="submission" date="2013-01" db="EMBL/GenBank/DDBJ databases">
        <authorList>
            <person name="Harkins D.M."/>
            <person name="Durkin A.S."/>
            <person name="Brinkac L.M."/>
            <person name="Haft D.H."/>
            <person name="Selengut J.D."/>
            <person name="Sanka R."/>
            <person name="DePew J."/>
            <person name="Purushe J."/>
            <person name="Hospenthal D.R."/>
            <person name="Murray C.K."/>
            <person name="Pimentel G."/>
            <person name="Wasfy M."/>
            <person name="Vinetz J.M."/>
            <person name="Sutton G.G."/>
            <person name="Nierman W.C."/>
            <person name="Fouts D.E."/>
        </authorList>
    </citation>
    <scope>NUCLEOTIDE SEQUENCE [LARGE SCALE GENOMIC DNA]</scope>
    <source>
        <strain evidence="1 2">2006001855</strain>
    </source>
</reference>
<dbReference type="EMBL" id="AFJM02000063">
    <property type="protein sequence ID" value="EMM70916.1"/>
    <property type="molecule type" value="Genomic_DNA"/>
</dbReference>
<proteinExistence type="predicted"/>
<name>M6FVV8_9LEPT</name>
<dbReference type="InterPro" id="IPR037068">
    <property type="entry name" value="DNA_primase_core_N_sf"/>
</dbReference>